<dbReference type="STRING" id="42156.A0A3P6T8D1"/>
<dbReference type="OrthoDB" id="1431247at2759"/>
<dbReference type="EMBL" id="UYRX01000298">
    <property type="protein sequence ID" value="VDK79559.1"/>
    <property type="molecule type" value="Genomic_DNA"/>
</dbReference>
<gene>
    <name evidence="1" type="ORF">NLS_LOCUS4564</name>
</gene>
<organism evidence="1 2">
    <name type="scientific">Litomosoides sigmodontis</name>
    <name type="common">Filarial nematode worm</name>
    <dbReference type="NCBI Taxonomy" id="42156"/>
    <lineage>
        <taxon>Eukaryota</taxon>
        <taxon>Metazoa</taxon>
        <taxon>Ecdysozoa</taxon>
        <taxon>Nematoda</taxon>
        <taxon>Chromadorea</taxon>
        <taxon>Rhabditida</taxon>
        <taxon>Spirurina</taxon>
        <taxon>Spiruromorpha</taxon>
        <taxon>Filarioidea</taxon>
        <taxon>Onchocercidae</taxon>
        <taxon>Litomosoides</taxon>
    </lineage>
</organism>
<evidence type="ECO:0008006" key="3">
    <source>
        <dbReference type="Google" id="ProtNLM"/>
    </source>
</evidence>
<evidence type="ECO:0000313" key="1">
    <source>
        <dbReference type="EMBL" id="VDK79559.1"/>
    </source>
</evidence>
<sequence length="105" mass="12001">MSRRASSPFAPTPTIFTDRWRSLNCLPYGILRFRNENFVSNQVGEIIDDAEKFSVSIEAKNFAPNEITVCLHEIIDGNFIVLTKMSVPKVMNSELARFMLIMMAR</sequence>
<evidence type="ECO:0000313" key="2">
    <source>
        <dbReference type="Proteomes" id="UP000277928"/>
    </source>
</evidence>
<accession>A0A3P6T8D1</accession>
<reference evidence="1 2" key="1">
    <citation type="submission" date="2018-08" db="EMBL/GenBank/DDBJ databases">
        <authorList>
            <person name="Laetsch R D."/>
            <person name="Stevens L."/>
            <person name="Kumar S."/>
            <person name="Blaxter L. M."/>
        </authorList>
    </citation>
    <scope>NUCLEOTIDE SEQUENCE [LARGE SCALE GENOMIC DNA]</scope>
</reference>
<keyword evidence="2" id="KW-1185">Reference proteome</keyword>
<name>A0A3P6T8D1_LITSI</name>
<proteinExistence type="predicted"/>
<dbReference type="AlphaFoldDB" id="A0A3P6T8D1"/>
<protein>
    <recommendedName>
        <fullName evidence="3">SHSP domain-containing protein</fullName>
    </recommendedName>
</protein>
<dbReference type="Proteomes" id="UP000277928">
    <property type="component" value="Unassembled WGS sequence"/>
</dbReference>